<feature type="region of interest" description="Disordered" evidence="2">
    <location>
        <begin position="302"/>
        <end position="410"/>
    </location>
</feature>
<feature type="compositionally biased region" description="Polar residues" evidence="2">
    <location>
        <begin position="326"/>
        <end position="345"/>
    </location>
</feature>
<feature type="region of interest" description="Disordered" evidence="2">
    <location>
        <begin position="1"/>
        <end position="123"/>
    </location>
</feature>
<feature type="coiled-coil region" evidence="1">
    <location>
        <begin position="194"/>
        <end position="232"/>
    </location>
</feature>
<feature type="region of interest" description="Disordered" evidence="2">
    <location>
        <begin position="425"/>
        <end position="448"/>
    </location>
</feature>
<gene>
    <name evidence="4" type="ORF">DFH94DRAFT_424409</name>
</gene>
<feature type="compositionally biased region" description="Polar residues" evidence="2">
    <location>
        <begin position="439"/>
        <end position="448"/>
    </location>
</feature>
<name>A0A9P5MMK0_9AGAM</name>
<evidence type="ECO:0000313" key="4">
    <source>
        <dbReference type="EMBL" id="KAF8463933.1"/>
    </source>
</evidence>
<dbReference type="EMBL" id="WHVB01000060">
    <property type="protein sequence ID" value="KAF8463933.1"/>
    <property type="molecule type" value="Genomic_DNA"/>
</dbReference>
<evidence type="ECO:0000256" key="1">
    <source>
        <dbReference type="SAM" id="Coils"/>
    </source>
</evidence>
<feature type="compositionally biased region" description="Polar residues" evidence="2">
    <location>
        <begin position="646"/>
        <end position="668"/>
    </location>
</feature>
<dbReference type="InterPro" id="IPR000195">
    <property type="entry name" value="Rab-GAP-TBC_dom"/>
</dbReference>
<dbReference type="GO" id="GO:0005096">
    <property type="term" value="F:GTPase activator activity"/>
    <property type="evidence" value="ECO:0007669"/>
    <property type="project" value="TreeGrafter"/>
</dbReference>
<feature type="compositionally biased region" description="Basic and acidic residues" evidence="2">
    <location>
        <begin position="87"/>
        <end position="96"/>
    </location>
</feature>
<feature type="region of interest" description="Disordered" evidence="2">
    <location>
        <begin position="895"/>
        <end position="921"/>
    </location>
</feature>
<reference evidence="4" key="1">
    <citation type="submission" date="2019-10" db="EMBL/GenBank/DDBJ databases">
        <authorList>
            <consortium name="DOE Joint Genome Institute"/>
            <person name="Kuo A."/>
            <person name="Miyauchi S."/>
            <person name="Kiss E."/>
            <person name="Drula E."/>
            <person name="Kohler A."/>
            <person name="Sanchez-Garcia M."/>
            <person name="Andreopoulos B."/>
            <person name="Barry K.W."/>
            <person name="Bonito G."/>
            <person name="Buee M."/>
            <person name="Carver A."/>
            <person name="Chen C."/>
            <person name="Cichocki N."/>
            <person name="Clum A."/>
            <person name="Culley D."/>
            <person name="Crous P.W."/>
            <person name="Fauchery L."/>
            <person name="Girlanda M."/>
            <person name="Hayes R."/>
            <person name="Keri Z."/>
            <person name="LaButti K."/>
            <person name="Lipzen A."/>
            <person name="Lombard V."/>
            <person name="Magnuson J."/>
            <person name="Maillard F."/>
            <person name="Morin E."/>
            <person name="Murat C."/>
            <person name="Nolan M."/>
            <person name="Ohm R."/>
            <person name="Pangilinan J."/>
            <person name="Pereira M."/>
            <person name="Perotto S."/>
            <person name="Peter M."/>
            <person name="Riley R."/>
            <person name="Sitrit Y."/>
            <person name="Stielow B."/>
            <person name="Szollosi G."/>
            <person name="Zifcakova L."/>
            <person name="Stursova M."/>
            <person name="Spatafora J.W."/>
            <person name="Tedersoo L."/>
            <person name="Vaario L.-M."/>
            <person name="Yamada A."/>
            <person name="Yan M."/>
            <person name="Wang P."/>
            <person name="Xu J."/>
            <person name="Bruns T."/>
            <person name="Baldrian P."/>
            <person name="Vilgalys R."/>
            <person name="Henrissat B."/>
            <person name="Grigoriev I.V."/>
            <person name="Hibbett D."/>
            <person name="Nagy L.G."/>
            <person name="Martin F.M."/>
        </authorList>
    </citation>
    <scope>NUCLEOTIDE SEQUENCE</scope>
    <source>
        <strain evidence="4">Prilba</strain>
    </source>
</reference>
<reference evidence="4" key="2">
    <citation type="journal article" date="2020" name="Nat. Commun.">
        <title>Large-scale genome sequencing of mycorrhizal fungi provides insights into the early evolution of symbiotic traits.</title>
        <authorList>
            <person name="Miyauchi S."/>
            <person name="Kiss E."/>
            <person name="Kuo A."/>
            <person name="Drula E."/>
            <person name="Kohler A."/>
            <person name="Sanchez-Garcia M."/>
            <person name="Morin E."/>
            <person name="Andreopoulos B."/>
            <person name="Barry K.W."/>
            <person name="Bonito G."/>
            <person name="Buee M."/>
            <person name="Carver A."/>
            <person name="Chen C."/>
            <person name="Cichocki N."/>
            <person name="Clum A."/>
            <person name="Culley D."/>
            <person name="Crous P.W."/>
            <person name="Fauchery L."/>
            <person name="Girlanda M."/>
            <person name="Hayes R.D."/>
            <person name="Keri Z."/>
            <person name="LaButti K."/>
            <person name="Lipzen A."/>
            <person name="Lombard V."/>
            <person name="Magnuson J."/>
            <person name="Maillard F."/>
            <person name="Murat C."/>
            <person name="Nolan M."/>
            <person name="Ohm R.A."/>
            <person name="Pangilinan J."/>
            <person name="Pereira M.F."/>
            <person name="Perotto S."/>
            <person name="Peter M."/>
            <person name="Pfister S."/>
            <person name="Riley R."/>
            <person name="Sitrit Y."/>
            <person name="Stielow J.B."/>
            <person name="Szollosi G."/>
            <person name="Zifcakova L."/>
            <person name="Stursova M."/>
            <person name="Spatafora J.W."/>
            <person name="Tedersoo L."/>
            <person name="Vaario L.M."/>
            <person name="Yamada A."/>
            <person name="Yan M."/>
            <person name="Wang P."/>
            <person name="Xu J."/>
            <person name="Bruns T."/>
            <person name="Baldrian P."/>
            <person name="Vilgalys R."/>
            <person name="Dunand C."/>
            <person name="Henrissat B."/>
            <person name="Grigoriev I.V."/>
            <person name="Hibbett D."/>
            <person name="Nagy L.G."/>
            <person name="Martin F.M."/>
        </authorList>
    </citation>
    <scope>NUCLEOTIDE SEQUENCE</scope>
    <source>
        <strain evidence="4">Prilba</strain>
    </source>
</reference>
<organism evidence="4 5">
    <name type="scientific">Russula ochroleuca</name>
    <dbReference type="NCBI Taxonomy" id="152965"/>
    <lineage>
        <taxon>Eukaryota</taxon>
        <taxon>Fungi</taxon>
        <taxon>Dikarya</taxon>
        <taxon>Basidiomycota</taxon>
        <taxon>Agaricomycotina</taxon>
        <taxon>Agaricomycetes</taxon>
        <taxon>Russulales</taxon>
        <taxon>Russulaceae</taxon>
        <taxon>Russula</taxon>
    </lineage>
</organism>
<feature type="region of interest" description="Disordered" evidence="2">
    <location>
        <begin position="792"/>
        <end position="835"/>
    </location>
</feature>
<feature type="compositionally biased region" description="Basic and acidic residues" evidence="2">
    <location>
        <begin position="560"/>
        <end position="578"/>
    </location>
</feature>
<protein>
    <submittedName>
        <fullName evidence="4">TBC-domain-containing protein</fullName>
    </submittedName>
</protein>
<feature type="region of interest" description="Disordered" evidence="2">
    <location>
        <begin position="629"/>
        <end position="668"/>
    </location>
</feature>
<dbReference type="InterPro" id="IPR035969">
    <property type="entry name" value="Rab-GAP_TBC_sf"/>
</dbReference>
<feature type="region of interest" description="Disordered" evidence="2">
    <location>
        <begin position="465"/>
        <end position="511"/>
    </location>
</feature>
<dbReference type="PANTHER" id="PTHR47219">
    <property type="entry name" value="RAB GTPASE-ACTIVATING PROTEIN 1-LIKE"/>
    <property type="match status" value="1"/>
</dbReference>
<feature type="compositionally biased region" description="Polar residues" evidence="2">
    <location>
        <begin position="480"/>
        <end position="511"/>
    </location>
</feature>
<dbReference type="PANTHER" id="PTHR47219:SF20">
    <property type="entry name" value="TBC1 DOMAIN FAMILY MEMBER 2B"/>
    <property type="match status" value="1"/>
</dbReference>
<keyword evidence="1" id="KW-0175">Coiled coil</keyword>
<dbReference type="OrthoDB" id="294251at2759"/>
<dbReference type="AlphaFoldDB" id="A0A9P5MMK0"/>
<dbReference type="Gene3D" id="1.10.472.80">
    <property type="entry name" value="Ypt/Rab-GAP domain of gyp1p, domain 3"/>
    <property type="match status" value="1"/>
</dbReference>
<feature type="compositionally biased region" description="Gly residues" evidence="2">
    <location>
        <begin position="906"/>
        <end position="919"/>
    </location>
</feature>
<evidence type="ECO:0000256" key="2">
    <source>
        <dbReference type="SAM" id="MobiDB-lite"/>
    </source>
</evidence>
<sequence>MASASSSTAQLAIPVHSHPLSADDLPSRGRRTRPASRQDSGDPPPADGANTRTPNNYFTFKERLDSKAQTGSGNGRANWDGSVRGYGKADRARTTRDTSSTRQPLPTTWDRPPTFVVGSSKDRVPAGSMARTAELVAIDGLPTDVASRILSNPWHDYSDEAIQSAISAISIAESPASVAGHPYHTSLRVLSSAVDNLTKIRREMEESLRVIQEKERARRRRAEELMKELQASDRDIARRVMQSLFTDDDEGMHKVERSQTHVSLTDTISEAMVDGVIFPRMEEPSEFSPATPTASRIIVTPASEPTSSRPGVPKNSTPPQDHDPADTSSVHSVGKLSQSAPSFESTKSDRSSLGDWMGTLWGKPRHKHPRPPLPHSRDETFESDPILPGEPRHDVRPPSPSSIKSGRRKVSRSVFGTLGFSILNPVPATPGRRGHHLSNPDTSTPTTQLPAVEVDVPKLPITLTSPVTSPFTPTMPAAPSLTTELQHSDEPSQAPSLHSFRTTGERQPQGSALQAIVNATRVMTSGPNSVLVEHGVGTSELIAKLAFELVKRAREERVEIHAPSKEKRDRRQDREHEQSVNPKATIVKNTGIDVAASLSRALSGPEDVPTVKAKSRTAAFSPPLLSSLLQQQQRRPPIHADRNPRHNSNSTDSSQPGQNNASSVQPAVRQNASVPLESIIPATFKPPTEYLSRTYTPITARDFRPSIVGPIALPPLPTHRADSEPLVDRFGFMYDVALYDVLLLVRARTCRCAAPACLTGVKIADRTEDEWSDEEADGAGIEIMKESCPCDGEIELPARPQSRTSSISARGLSNAASGSGDVPASNSNASNNNTGKAALGGSASMAILAVGPDTPRHVCANVLRRLLSELTAIHDERQVAQRKEWDAFVRARRRSRVQTVPTPSPSGGGSGSGGSGTGGAAALLGLDGPVAEDELAHSDGLIGFTQLGRSAGREERREVGRLVRSGVPLAYRAKVWLESSGGLEMQEPGVFAELLAQTDSDGGVVVREIDKDVGRTMPLNMFFGGDGVGVQKLRRVLIAYSRCVLSGWLALGFRRCLTDARRNRRNPAVGYCQGMNLVASTLLLVHADEEEAFWVLTALVERILPEGFFSPTLLPSRACPLVLLDYVQEGMPKLAAHLAELGIDLPAICFSWFLSLFTDCLPVETLFRVWDVLLLDGLDVLFRVALGVLKFHEAELLRCDSIPAVYVALESLPTRMWQPDKLLQLELELRATIVHADILKKREAHVAALLALSQSVT</sequence>
<dbReference type="SMART" id="SM00164">
    <property type="entry name" value="TBC"/>
    <property type="match status" value="1"/>
</dbReference>
<proteinExistence type="predicted"/>
<dbReference type="Proteomes" id="UP000759537">
    <property type="component" value="Unassembled WGS sequence"/>
</dbReference>
<dbReference type="PROSITE" id="PS50086">
    <property type="entry name" value="TBC_RABGAP"/>
    <property type="match status" value="1"/>
</dbReference>
<comment type="caution">
    <text evidence="4">The sequence shown here is derived from an EMBL/GenBank/DDBJ whole genome shotgun (WGS) entry which is preliminary data.</text>
</comment>
<dbReference type="Pfam" id="PF00566">
    <property type="entry name" value="RabGAP-TBC"/>
    <property type="match status" value="1"/>
</dbReference>
<dbReference type="Gene3D" id="1.10.8.270">
    <property type="entry name" value="putative rabgap domain of human tbc1 domain family member 14 like domains"/>
    <property type="match status" value="1"/>
</dbReference>
<dbReference type="GO" id="GO:0031267">
    <property type="term" value="F:small GTPase binding"/>
    <property type="evidence" value="ECO:0007669"/>
    <property type="project" value="TreeGrafter"/>
</dbReference>
<feature type="region of interest" description="Disordered" evidence="2">
    <location>
        <begin position="560"/>
        <end position="586"/>
    </location>
</feature>
<feature type="compositionally biased region" description="Low complexity" evidence="2">
    <location>
        <begin position="824"/>
        <end position="833"/>
    </location>
</feature>
<dbReference type="SUPFAM" id="SSF47923">
    <property type="entry name" value="Ypt/Rab-GAP domain of gyp1p"/>
    <property type="match status" value="2"/>
</dbReference>
<keyword evidence="5" id="KW-1185">Reference proteome</keyword>
<evidence type="ECO:0000259" key="3">
    <source>
        <dbReference type="PROSITE" id="PS50086"/>
    </source>
</evidence>
<feature type="compositionally biased region" description="Polar residues" evidence="2">
    <location>
        <begin position="1"/>
        <end position="10"/>
    </location>
</feature>
<evidence type="ECO:0000313" key="5">
    <source>
        <dbReference type="Proteomes" id="UP000759537"/>
    </source>
</evidence>
<feature type="domain" description="Rab-GAP TBC" evidence="3">
    <location>
        <begin position="966"/>
        <end position="1177"/>
    </location>
</feature>
<dbReference type="InterPro" id="IPR050302">
    <property type="entry name" value="Rab_GAP_TBC_domain"/>
</dbReference>
<accession>A0A9P5MMK0</accession>
<feature type="compositionally biased region" description="Polar residues" evidence="2">
    <location>
        <begin position="303"/>
        <end position="319"/>
    </location>
</feature>